<dbReference type="InterPro" id="IPR006317">
    <property type="entry name" value="Ubiquinol_cyt_c_Rdtase_Fe-S-su"/>
</dbReference>
<protein>
    <recommendedName>
        <fullName evidence="11">Cytochrome b-c1 complex subunit Rieske, mitochondrial</fullName>
        <ecNumber evidence="11">7.1.1.8</ecNumber>
    </recommendedName>
</protein>
<dbReference type="GeneID" id="14925991"/>
<dbReference type="Gene3D" id="1.20.5.270">
    <property type="entry name" value="Ubiquinol cytochrome reductase, transmembrane domain"/>
    <property type="match status" value="1"/>
</dbReference>
<sequence>MKRTAISAAATLRASTAVSGSASATLTRMAPVLSSGSSKREVHEINVPDWGHYKREAQEGGESGGRAFSYMVLGTAGVGYAAAAKHTVIKFLDSMNPAANVRAMANVEVDVSNIAEGTIMTVKWRGKPLFIRHRTAEEIADAESAPLTDMRDPCPDAARRKADKPEWLIVLGVCTHLGCVPLGGQGEYGGWFCPCHGSHYDTAGRIRKGPAPLNLEVPPYVFKDDSKVLVGVDSV</sequence>
<dbReference type="STRING" id="1257118.L8HIC2"/>
<gene>
    <name evidence="14" type="ORF">ACA1_321370</name>
</gene>
<keyword evidence="4" id="KW-0001">2Fe-2S</keyword>
<evidence type="ECO:0000256" key="2">
    <source>
        <dbReference type="ARBA" id="ARBA00010651"/>
    </source>
</evidence>
<evidence type="ECO:0000256" key="10">
    <source>
        <dbReference type="ARBA" id="ARBA00023157"/>
    </source>
</evidence>
<feature type="domain" description="Rieske" evidence="13">
    <location>
        <begin position="136"/>
        <end position="229"/>
    </location>
</feature>
<evidence type="ECO:0000256" key="12">
    <source>
        <dbReference type="RuleBase" id="RU004495"/>
    </source>
</evidence>
<evidence type="ECO:0000313" key="14">
    <source>
        <dbReference type="EMBL" id="ELR24955.1"/>
    </source>
</evidence>
<dbReference type="PRINTS" id="PR00162">
    <property type="entry name" value="RIESKE"/>
</dbReference>
<keyword evidence="11" id="KW-0249">Electron transport</keyword>
<keyword evidence="7" id="KW-0408">Iron</keyword>
<dbReference type="InterPro" id="IPR017941">
    <property type="entry name" value="Rieske_2Fe-2S"/>
</dbReference>
<dbReference type="Pfam" id="PF00355">
    <property type="entry name" value="Rieske"/>
    <property type="match status" value="1"/>
</dbReference>
<dbReference type="InterPro" id="IPR005805">
    <property type="entry name" value="Rieske_Fe-S_prot_C"/>
</dbReference>
<dbReference type="AlphaFoldDB" id="L8HIC2"/>
<dbReference type="InterPro" id="IPR037008">
    <property type="entry name" value="bc1_Rieske_TM_sf"/>
</dbReference>
<dbReference type="PROSITE" id="PS51296">
    <property type="entry name" value="RIESKE"/>
    <property type="match status" value="1"/>
</dbReference>
<dbReference type="Proteomes" id="UP000011083">
    <property type="component" value="Unassembled WGS sequence"/>
</dbReference>
<keyword evidence="11" id="KW-0813">Transport</keyword>
<name>L8HIC2_ACACF</name>
<dbReference type="Gene3D" id="2.102.10.10">
    <property type="entry name" value="Rieske [2Fe-2S] iron-sulphur domain"/>
    <property type="match status" value="1"/>
</dbReference>
<dbReference type="GO" id="GO:0008121">
    <property type="term" value="F:quinol-cytochrome-c reductase activity"/>
    <property type="evidence" value="ECO:0007669"/>
    <property type="project" value="UniProtKB-EC"/>
</dbReference>
<evidence type="ECO:0000256" key="7">
    <source>
        <dbReference type="ARBA" id="ARBA00023004"/>
    </source>
</evidence>
<evidence type="ECO:0000259" key="13">
    <source>
        <dbReference type="PROSITE" id="PS51296"/>
    </source>
</evidence>
<evidence type="ECO:0000256" key="1">
    <source>
        <dbReference type="ARBA" id="ARBA00004167"/>
    </source>
</evidence>
<keyword evidence="8" id="KW-0411">Iron-sulfur</keyword>
<dbReference type="InterPro" id="IPR036922">
    <property type="entry name" value="Rieske_2Fe-2S_sf"/>
</dbReference>
<keyword evidence="12" id="KW-0679">Respiratory chain</keyword>
<dbReference type="CDD" id="cd03470">
    <property type="entry name" value="Rieske_cytochrome_bc1"/>
    <property type="match status" value="1"/>
</dbReference>
<dbReference type="NCBIfam" id="TIGR01416">
    <property type="entry name" value="Rieske_proteo"/>
    <property type="match status" value="1"/>
</dbReference>
<comment type="similarity">
    <text evidence="2">Belongs to the Rieske iron-sulfur protein family.</text>
</comment>
<keyword evidence="10" id="KW-1015">Disulfide bond</keyword>
<keyword evidence="5" id="KW-0479">Metal-binding</keyword>
<dbReference type="VEuPathDB" id="AmoebaDB:ACA1_321370"/>
<dbReference type="EC" id="7.1.1.8" evidence="11"/>
<keyword evidence="3 14" id="KW-0812">Transmembrane</keyword>
<dbReference type="OMA" id="KRTWLIA"/>
<comment type="subcellular location">
    <subcellularLocation>
        <location evidence="1">Membrane</location>
        <topology evidence="1">Single-pass membrane protein</topology>
    </subcellularLocation>
    <subcellularLocation>
        <location evidence="12">Mitochondrion inner membrane</location>
    </subcellularLocation>
</comment>
<dbReference type="OrthoDB" id="1637982at2759"/>
<dbReference type="GO" id="GO:0051537">
    <property type="term" value="F:2 iron, 2 sulfur cluster binding"/>
    <property type="evidence" value="ECO:0007669"/>
    <property type="project" value="UniProtKB-KW"/>
</dbReference>
<accession>L8HIC2</accession>
<comment type="miscellaneous">
    <text evidence="11">The Rieske protein is a high potential 2Fe-2S protein.</text>
</comment>
<evidence type="ECO:0000256" key="5">
    <source>
        <dbReference type="ARBA" id="ARBA00022723"/>
    </source>
</evidence>
<evidence type="ECO:0000256" key="3">
    <source>
        <dbReference type="ARBA" id="ARBA00022692"/>
    </source>
</evidence>
<evidence type="ECO:0000256" key="8">
    <source>
        <dbReference type="ARBA" id="ARBA00023014"/>
    </source>
</evidence>
<proteinExistence type="inferred from homology"/>
<dbReference type="InterPro" id="IPR014349">
    <property type="entry name" value="Rieske_Fe-S_prot"/>
</dbReference>
<evidence type="ECO:0000313" key="15">
    <source>
        <dbReference type="Proteomes" id="UP000011083"/>
    </source>
</evidence>
<dbReference type="PANTHER" id="PTHR10134">
    <property type="entry name" value="CYTOCHROME B-C1 COMPLEX SUBUNIT RIESKE, MITOCHONDRIAL"/>
    <property type="match status" value="1"/>
</dbReference>
<evidence type="ECO:0000256" key="9">
    <source>
        <dbReference type="ARBA" id="ARBA00023136"/>
    </source>
</evidence>
<dbReference type="RefSeq" id="XP_004356972.1">
    <property type="nucleotide sequence ID" value="XM_004356917.1"/>
</dbReference>
<comment type="cofactor">
    <cofactor evidence="11">
        <name>[2Fe-2S] cluster</name>
        <dbReference type="ChEBI" id="CHEBI:190135"/>
    </cofactor>
    <text evidence="11">Binds 1 [2Fe-2S] cluster per subunit.</text>
</comment>
<dbReference type="EMBL" id="KB007809">
    <property type="protein sequence ID" value="ELR24955.1"/>
    <property type="molecule type" value="Genomic_DNA"/>
</dbReference>
<evidence type="ECO:0000256" key="6">
    <source>
        <dbReference type="ARBA" id="ARBA00022989"/>
    </source>
</evidence>
<evidence type="ECO:0000256" key="4">
    <source>
        <dbReference type="ARBA" id="ARBA00022714"/>
    </source>
</evidence>
<dbReference type="GO" id="GO:0046872">
    <property type="term" value="F:metal ion binding"/>
    <property type="evidence" value="ECO:0007669"/>
    <property type="project" value="UniProtKB-KW"/>
</dbReference>
<organism evidence="14 15">
    <name type="scientific">Acanthamoeba castellanii (strain ATCC 30010 / Neff)</name>
    <dbReference type="NCBI Taxonomy" id="1257118"/>
    <lineage>
        <taxon>Eukaryota</taxon>
        <taxon>Amoebozoa</taxon>
        <taxon>Discosea</taxon>
        <taxon>Longamoebia</taxon>
        <taxon>Centramoebida</taxon>
        <taxon>Acanthamoebidae</taxon>
        <taxon>Acanthamoeba</taxon>
    </lineage>
</organism>
<dbReference type="InterPro" id="IPR004192">
    <property type="entry name" value="Rieske_TM"/>
</dbReference>
<dbReference type="SUPFAM" id="SSF81502">
    <property type="entry name" value="ISP transmembrane anchor"/>
    <property type="match status" value="1"/>
</dbReference>
<comment type="catalytic activity">
    <reaction evidence="11">
        <text>a quinol + 2 Fe(III)-[cytochrome c](out) = a quinone + 2 Fe(II)-[cytochrome c](out) + 2 H(+)(out)</text>
        <dbReference type="Rhea" id="RHEA:11484"/>
        <dbReference type="Rhea" id="RHEA-COMP:10350"/>
        <dbReference type="Rhea" id="RHEA-COMP:14399"/>
        <dbReference type="ChEBI" id="CHEBI:15378"/>
        <dbReference type="ChEBI" id="CHEBI:24646"/>
        <dbReference type="ChEBI" id="CHEBI:29033"/>
        <dbReference type="ChEBI" id="CHEBI:29034"/>
        <dbReference type="ChEBI" id="CHEBI:132124"/>
        <dbReference type="EC" id="7.1.1.8"/>
    </reaction>
</comment>
<keyword evidence="15" id="KW-1185">Reference proteome</keyword>
<dbReference type="FunFam" id="2.102.10.10:FF:000001">
    <property type="entry name" value="Cytochrome b-c1 complex subunit Rieske, mitochondrial"/>
    <property type="match status" value="1"/>
</dbReference>
<evidence type="ECO:0000256" key="11">
    <source>
        <dbReference type="RuleBase" id="RU004494"/>
    </source>
</evidence>
<keyword evidence="6" id="KW-1133">Transmembrane helix</keyword>
<keyword evidence="12" id="KW-0496">Mitochondrion</keyword>
<reference evidence="14 15" key="1">
    <citation type="journal article" date="2013" name="Genome Biol.">
        <title>Genome of Acanthamoeba castellanii highlights extensive lateral gene transfer and early evolution of tyrosine kinase signaling.</title>
        <authorList>
            <person name="Clarke M."/>
            <person name="Lohan A.J."/>
            <person name="Liu B."/>
            <person name="Lagkouvardos I."/>
            <person name="Roy S."/>
            <person name="Zafar N."/>
            <person name="Bertelli C."/>
            <person name="Schilde C."/>
            <person name="Kianianmomeni A."/>
            <person name="Burglin T.R."/>
            <person name="Frech C."/>
            <person name="Turcotte B."/>
            <person name="Kopec K.O."/>
            <person name="Synnott J.M."/>
            <person name="Choo C."/>
            <person name="Paponov I."/>
            <person name="Finkler A."/>
            <person name="Soon Heng Tan C."/>
            <person name="Hutchins A.P."/>
            <person name="Weinmeier T."/>
            <person name="Rattei T."/>
            <person name="Chu J.S."/>
            <person name="Gimenez G."/>
            <person name="Irimia M."/>
            <person name="Rigden D.J."/>
            <person name="Fitzpatrick D.A."/>
            <person name="Lorenzo-Morales J."/>
            <person name="Bateman A."/>
            <person name="Chiu C.H."/>
            <person name="Tang P."/>
            <person name="Hegemann P."/>
            <person name="Fromm H."/>
            <person name="Raoult D."/>
            <person name="Greub G."/>
            <person name="Miranda-Saavedra D."/>
            <person name="Chen N."/>
            <person name="Nash P."/>
            <person name="Ginger M.L."/>
            <person name="Horn M."/>
            <person name="Schaap P."/>
            <person name="Caler L."/>
            <person name="Loftus B."/>
        </authorList>
    </citation>
    <scope>NUCLEOTIDE SEQUENCE [LARGE SCALE GENOMIC DNA]</scope>
    <source>
        <strain evidence="14 15">Neff</strain>
    </source>
</reference>
<dbReference type="SUPFAM" id="SSF50022">
    <property type="entry name" value="ISP domain"/>
    <property type="match status" value="1"/>
</dbReference>
<dbReference type="Pfam" id="PF02921">
    <property type="entry name" value="UCR_TM"/>
    <property type="match status" value="1"/>
</dbReference>
<keyword evidence="9" id="KW-0472">Membrane</keyword>
<dbReference type="KEGG" id="acan:ACA1_321370"/>
<dbReference type="GO" id="GO:0005743">
    <property type="term" value="C:mitochondrial inner membrane"/>
    <property type="evidence" value="ECO:0007669"/>
    <property type="project" value="UniProtKB-SubCell"/>
</dbReference>